<dbReference type="InterPro" id="IPR035937">
    <property type="entry name" value="FPG_N"/>
</dbReference>
<evidence type="ECO:0000256" key="10">
    <source>
        <dbReference type="ARBA" id="ARBA00023125"/>
    </source>
</evidence>
<dbReference type="CDD" id="cd08966">
    <property type="entry name" value="EcFpg-like_N"/>
    <property type="match status" value="1"/>
</dbReference>
<proteinExistence type="inferred from homology"/>
<keyword evidence="5" id="KW-0479">Metal-binding</keyword>
<evidence type="ECO:0000256" key="1">
    <source>
        <dbReference type="ARBA" id="ARBA00001668"/>
    </source>
</evidence>
<evidence type="ECO:0000259" key="17">
    <source>
        <dbReference type="PROSITE" id="PS51068"/>
    </source>
</evidence>
<dbReference type="Pfam" id="PF06831">
    <property type="entry name" value="H2TH"/>
    <property type="match status" value="1"/>
</dbReference>
<dbReference type="PROSITE" id="PS51066">
    <property type="entry name" value="ZF_FPG_2"/>
    <property type="match status" value="1"/>
</dbReference>
<dbReference type="EC" id="3.2.2.23" evidence="18"/>
<evidence type="ECO:0000256" key="13">
    <source>
        <dbReference type="ARBA" id="ARBA00023268"/>
    </source>
</evidence>
<comment type="catalytic activity">
    <reaction evidence="15">
        <text>2'-deoxyribonucleotide-(2'-deoxyribose 5'-phosphate)-2'-deoxyribonucleotide-DNA = a 3'-end 2'-deoxyribonucleotide-(2,3-dehydro-2,3-deoxyribose 5'-phosphate)-DNA + a 5'-end 5'-phospho-2'-deoxyribonucleoside-DNA + H(+)</text>
        <dbReference type="Rhea" id="RHEA:66592"/>
        <dbReference type="Rhea" id="RHEA-COMP:13180"/>
        <dbReference type="Rhea" id="RHEA-COMP:16897"/>
        <dbReference type="Rhea" id="RHEA-COMP:17067"/>
        <dbReference type="ChEBI" id="CHEBI:15378"/>
        <dbReference type="ChEBI" id="CHEBI:136412"/>
        <dbReference type="ChEBI" id="CHEBI:157695"/>
        <dbReference type="ChEBI" id="CHEBI:167181"/>
        <dbReference type="EC" id="4.2.99.18"/>
    </reaction>
</comment>
<evidence type="ECO:0000256" key="12">
    <source>
        <dbReference type="ARBA" id="ARBA00023239"/>
    </source>
</evidence>
<keyword evidence="13" id="KW-0511">Multifunctional enzyme</keyword>
<keyword evidence="10" id="KW-0238">DNA-binding</keyword>
<keyword evidence="8 18" id="KW-0378">Hydrolase</keyword>
<dbReference type="SUPFAM" id="SSF46946">
    <property type="entry name" value="S13-like H2TH domain"/>
    <property type="match status" value="1"/>
</dbReference>
<dbReference type="GO" id="GO:0008270">
    <property type="term" value="F:zinc ion binding"/>
    <property type="evidence" value="ECO:0007669"/>
    <property type="project" value="UniProtKB-KW"/>
</dbReference>
<dbReference type="GO" id="GO:0003684">
    <property type="term" value="F:damaged DNA binding"/>
    <property type="evidence" value="ECO:0007669"/>
    <property type="project" value="InterPro"/>
</dbReference>
<dbReference type="Pfam" id="PF01149">
    <property type="entry name" value="Fapy_DNA_glyco"/>
    <property type="match status" value="1"/>
</dbReference>
<dbReference type="InterPro" id="IPR010979">
    <property type="entry name" value="Ribosomal_uS13-like_H2TH"/>
</dbReference>
<dbReference type="SMART" id="SM00898">
    <property type="entry name" value="Fapy_DNA_glyco"/>
    <property type="match status" value="1"/>
</dbReference>
<dbReference type="GO" id="GO:0006284">
    <property type="term" value="P:base-excision repair"/>
    <property type="evidence" value="ECO:0007669"/>
    <property type="project" value="InterPro"/>
</dbReference>
<dbReference type="NCBIfam" id="TIGR00577">
    <property type="entry name" value="fpg"/>
    <property type="match status" value="1"/>
</dbReference>
<dbReference type="PROSITE" id="PS51068">
    <property type="entry name" value="FPG_CAT"/>
    <property type="match status" value="1"/>
</dbReference>
<keyword evidence="14 18" id="KW-0326">Glycosidase</keyword>
<comment type="similarity">
    <text evidence="3">Belongs to the FPG family.</text>
</comment>
<dbReference type="FunFam" id="1.10.8.50:FF:000003">
    <property type="entry name" value="Formamidopyrimidine-DNA glycosylase"/>
    <property type="match status" value="1"/>
</dbReference>
<dbReference type="InterPro" id="IPR015887">
    <property type="entry name" value="DNA_glyclase_Znf_dom_DNA_BS"/>
</dbReference>
<keyword evidence="12" id="KW-0456">Lyase</keyword>
<dbReference type="PANTHER" id="PTHR22993">
    <property type="entry name" value="FORMAMIDOPYRIMIDINE-DNA GLYCOSYLASE"/>
    <property type="match status" value="1"/>
</dbReference>
<dbReference type="SUPFAM" id="SSF57716">
    <property type="entry name" value="Glucocorticoid receptor-like (DNA-binding domain)"/>
    <property type="match status" value="1"/>
</dbReference>
<keyword evidence="9" id="KW-0862">Zinc</keyword>
<dbReference type="HAMAP" id="MF_00103">
    <property type="entry name" value="Fapy_DNA_glycosyl"/>
    <property type="match status" value="1"/>
</dbReference>
<gene>
    <name evidence="18" type="primary">mutM_10</name>
    <name evidence="18" type="ORF">SDC9_38176</name>
</gene>
<evidence type="ECO:0000256" key="15">
    <source>
        <dbReference type="ARBA" id="ARBA00044632"/>
    </source>
</evidence>
<evidence type="ECO:0000256" key="11">
    <source>
        <dbReference type="ARBA" id="ARBA00023204"/>
    </source>
</evidence>
<dbReference type="SMART" id="SM01232">
    <property type="entry name" value="H2TH"/>
    <property type="match status" value="1"/>
</dbReference>
<dbReference type="Gene3D" id="3.20.190.10">
    <property type="entry name" value="MutM-like, N-terminal"/>
    <property type="match status" value="1"/>
</dbReference>
<dbReference type="InterPro" id="IPR012319">
    <property type="entry name" value="FPG_cat"/>
</dbReference>
<evidence type="ECO:0000313" key="18">
    <source>
        <dbReference type="EMBL" id="MPL92079.1"/>
    </source>
</evidence>
<comment type="caution">
    <text evidence="18">The sequence shown here is derived from an EMBL/GenBank/DDBJ whole genome shotgun (WGS) entry which is preliminary data.</text>
</comment>
<dbReference type="AlphaFoldDB" id="A0A644VKZ6"/>
<evidence type="ECO:0000256" key="2">
    <source>
        <dbReference type="ARBA" id="ARBA00001947"/>
    </source>
</evidence>
<evidence type="ECO:0000259" key="16">
    <source>
        <dbReference type="PROSITE" id="PS51066"/>
    </source>
</evidence>
<evidence type="ECO:0000256" key="8">
    <source>
        <dbReference type="ARBA" id="ARBA00022801"/>
    </source>
</evidence>
<feature type="domain" description="FPG-type" evidence="16">
    <location>
        <begin position="239"/>
        <end position="273"/>
    </location>
</feature>
<feature type="domain" description="Formamidopyrimidine-DNA glycosylase catalytic" evidence="17">
    <location>
        <begin position="2"/>
        <end position="115"/>
    </location>
</feature>
<name>A0A644VKZ6_9ZZZZ</name>
<dbReference type="Gene3D" id="1.10.8.50">
    <property type="match status" value="1"/>
</dbReference>
<dbReference type="SUPFAM" id="SSF81624">
    <property type="entry name" value="N-terminal domain of MutM-like DNA repair proteins"/>
    <property type="match status" value="1"/>
</dbReference>
<evidence type="ECO:0000256" key="6">
    <source>
        <dbReference type="ARBA" id="ARBA00022763"/>
    </source>
</evidence>
<comment type="catalytic activity">
    <reaction evidence="1">
        <text>Hydrolysis of DNA containing ring-opened 7-methylguanine residues, releasing 2,6-diamino-4-hydroxy-5-(N-methyl)formamidopyrimidine.</text>
        <dbReference type="EC" id="3.2.2.23"/>
    </reaction>
</comment>
<reference evidence="18" key="1">
    <citation type="submission" date="2019-08" db="EMBL/GenBank/DDBJ databases">
        <authorList>
            <person name="Kucharzyk K."/>
            <person name="Murdoch R.W."/>
            <person name="Higgins S."/>
            <person name="Loffler F."/>
        </authorList>
    </citation>
    <scope>NUCLEOTIDE SEQUENCE</scope>
</reference>
<protein>
    <submittedName>
        <fullName evidence="18">Formamidopyrimidine-DNA glycosylase</fullName>
        <ecNumber evidence="18">3.2.2.23</ecNumber>
    </submittedName>
</protein>
<dbReference type="NCBIfam" id="NF002211">
    <property type="entry name" value="PRK01103.1"/>
    <property type="match status" value="1"/>
</dbReference>
<dbReference type="InterPro" id="IPR020629">
    <property type="entry name" value="FPG_Glyclase"/>
</dbReference>
<dbReference type="PANTHER" id="PTHR22993:SF9">
    <property type="entry name" value="FORMAMIDOPYRIMIDINE-DNA GLYCOSYLASE"/>
    <property type="match status" value="1"/>
</dbReference>
<dbReference type="GO" id="GO:0140078">
    <property type="term" value="F:class I DNA-(apurinic or apyrimidinic site) endonuclease activity"/>
    <property type="evidence" value="ECO:0007669"/>
    <property type="project" value="UniProtKB-EC"/>
</dbReference>
<keyword evidence="6" id="KW-0227">DNA damage</keyword>
<sequence>MPELPEVEQVKKTLAPHVVGKTIKVVDVRLPRLIQYPSAEIFAQRLVDQKIESIERKGKYLRLNFGQNLYLLVHLRMTGALLAVNKAEEEPAYAKIKFELTGDEDLWFTDIRTFGTLYLIDNEDKSIEGYASLGPEPLSNELTIDYLEPICKKKSAAIKGVILDQKVIAGLGNIYADEALFLAGILPQRPANLLSKEEIVKLIKAINHVIAQGIKNHGTTFRNYQDADGNKGDNVKYLFVYGRKGEKCKVCGQELCGLKVAGRSSTYCAKCQR</sequence>
<evidence type="ECO:0000256" key="3">
    <source>
        <dbReference type="ARBA" id="ARBA00009409"/>
    </source>
</evidence>
<keyword evidence="7" id="KW-0863">Zinc-finger</keyword>
<evidence type="ECO:0000256" key="5">
    <source>
        <dbReference type="ARBA" id="ARBA00022723"/>
    </source>
</evidence>
<dbReference type="InterPro" id="IPR000214">
    <property type="entry name" value="Znf_DNA_glyclase/AP_lyase"/>
</dbReference>
<comment type="subunit">
    <text evidence="4">Monomer.</text>
</comment>
<evidence type="ECO:0000256" key="7">
    <source>
        <dbReference type="ARBA" id="ARBA00022771"/>
    </source>
</evidence>
<dbReference type="GO" id="GO:0034039">
    <property type="term" value="F:8-oxo-7,8-dihydroguanine DNA N-glycosylase activity"/>
    <property type="evidence" value="ECO:0007669"/>
    <property type="project" value="TreeGrafter"/>
</dbReference>
<dbReference type="InterPro" id="IPR015886">
    <property type="entry name" value="H2TH_FPG"/>
</dbReference>
<evidence type="ECO:0000256" key="9">
    <source>
        <dbReference type="ARBA" id="ARBA00022833"/>
    </source>
</evidence>
<dbReference type="EMBL" id="VSSQ01000347">
    <property type="protein sequence ID" value="MPL92079.1"/>
    <property type="molecule type" value="Genomic_DNA"/>
</dbReference>
<comment type="cofactor">
    <cofactor evidence="2">
        <name>Zn(2+)</name>
        <dbReference type="ChEBI" id="CHEBI:29105"/>
    </cofactor>
</comment>
<dbReference type="InterPro" id="IPR010663">
    <property type="entry name" value="Znf_FPG/IleRS"/>
</dbReference>
<accession>A0A644VKZ6</accession>
<organism evidence="18">
    <name type="scientific">bioreactor metagenome</name>
    <dbReference type="NCBI Taxonomy" id="1076179"/>
    <lineage>
        <taxon>unclassified sequences</taxon>
        <taxon>metagenomes</taxon>
        <taxon>ecological metagenomes</taxon>
    </lineage>
</organism>
<dbReference type="Pfam" id="PF06827">
    <property type="entry name" value="zf-FPG_IleRS"/>
    <property type="match status" value="1"/>
</dbReference>
<evidence type="ECO:0000256" key="4">
    <source>
        <dbReference type="ARBA" id="ARBA00011245"/>
    </source>
</evidence>
<keyword evidence="11" id="KW-0234">DNA repair</keyword>
<dbReference type="PROSITE" id="PS01242">
    <property type="entry name" value="ZF_FPG_1"/>
    <property type="match status" value="1"/>
</dbReference>
<evidence type="ECO:0000256" key="14">
    <source>
        <dbReference type="ARBA" id="ARBA00023295"/>
    </source>
</evidence>